<feature type="region of interest" description="Disordered" evidence="1">
    <location>
        <begin position="1"/>
        <end position="129"/>
    </location>
</feature>
<protein>
    <submittedName>
        <fullName evidence="2">Uncharacterized protein</fullName>
    </submittedName>
</protein>
<evidence type="ECO:0000256" key="1">
    <source>
        <dbReference type="SAM" id="MobiDB-lite"/>
    </source>
</evidence>
<comment type="caution">
    <text evidence="2">The sequence shown here is derived from an EMBL/GenBank/DDBJ whole genome shotgun (WGS) entry which is preliminary data.</text>
</comment>
<evidence type="ECO:0000313" key="2">
    <source>
        <dbReference type="EMBL" id="CAK1540364.1"/>
    </source>
</evidence>
<name>A0AAV1IX63_9NEOP</name>
<feature type="compositionally biased region" description="Basic and acidic residues" evidence="1">
    <location>
        <begin position="34"/>
        <end position="43"/>
    </location>
</feature>
<feature type="compositionally biased region" description="Basic and acidic residues" evidence="1">
    <location>
        <begin position="1"/>
        <end position="23"/>
    </location>
</feature>
<gene>
    <name evidence="2" type="ORF">LNINA_LOCUS423</name>
</gene>
<accession>A0AAV1IX63</accession>
<feature type="compositionally biased region" description="Low complexity" evidence="1">
    <location>
        <begin position="66"/>
        <end position="100"/>
    </location>
</feature>
<dbReference type="EMBL" id="CAVLEF010000001">
    <property type="protein sequence ID" value="CAK1540364.1"/>
    <property type="molecule type" value="Genomic_DNA"/>
</dbReference>
<proteinExistence type="predicted"/>
<dbReference type="AlphaFoldDB" id="A0AAV1IX63"/>
<feature type="region of interest" description="Disordered" evidence="1">
    <location>
        <begin position="408"/>
        <end position="483"/>
    </location>
</feature>
<keyword evidence="3" id="KW-1185">Reference proteome</keyword>
<sequence length="584" mass="61067">MEPDRPRPPLPQREVRSRPRDRASTPLSEVQSEPCRDDEHSARGDASIVRADDSGRALHDAAPAESTQTSKLSASTASSSYDESSMTTTAESADSPTSSPTAPPLRSPSLLEMLSADKQPCPALSPKAEHNSDTVSAALVASCGAFSPFIQGVIRSALEERERALKQRGILDESAVITAEEENRAYEALQRLVPLRRPRSSTDDEAAGREAKRLCAMPAHAARDPRLQRRAATTEAAADAAAALPVAAPPAAAPPVAAPPGAALSAVAVAPPAATQSAAVVAPSIATYAGAAAAVAAAPTVQARPPRAPAAQPAAAKPRYPPIVVEYLPDWVHHLGEIRRLLGRTANTRSYGRGHRITPETEEEYRVVQRYLSDLQQRDQRVTWFSYSIPAERELKVAIRGIPTEARNKRAGTVARTGQSRPTTRAATTTQTASRRAQSAPRRARSAPRPAQSAAPAVATAAPAAAATSRPVGGRKGGKGRYKKVSLAAAEAASRRGTADSSGAATTATTAAATPTTGAATCAAEPCAASCTEPRAAQPDFNRAIAAILQILQAMQAGSDPAPLFERAARDLRNSSAPARDPRR</sequence>
<feature type="compositionally biased region" description="Low complexity" evidence="1">
    <location>
        <begin position="419"/>
        <end position="472"/>
    </location>
</feature>
<dbReference type="Proteomes" id="UP001497472">
    <property type="component" value="Unassembled WGS sequence"/>
</dbReference>
<reference evidence="2 3" key="1">
    <citation type="submission" date="2023-11" db="EMBL/GenBank/DDBJ databases">
        <authorList>
            <person name="Okamura Y."/>
        </authorList>
    </citation>
    <scope>NUCLEOTIDE SEQUENCE [LARGE SCALE GENOMIC DNA]</scope>
</reference>
<feature type="compositionally biased region" description="Basic and acidic residues" evidence="1">
    <location>
        <begin position="50"/>
        <end position="59"/>
    </location>
</feature>
<organism evidence="2 3">
    <name type="scientific">Leptosia nina</name>
    <dbReference type="NCBI Taxonomy" id="320188"/>
    <lineage>
        <taxon>Eukaryota</taxon>
        <taxon>Metazoa</taxon>
        <taxon>Ecdysozoa</taxon>
        <taxon>Arthropoda</taxon>
        <taxon>Hexapoda</taxon>
        <taxon>Insecta</taxon>
        <taxon>Pterygota</taxon>
        <taxon>Neoptera</taxon>
        <taxon>Endopterygota</taxon>
        <taxon>Lepidoptera</taxon>
        <taxon>Glossata</taxon>
        <taxon>Ditrysia</taxon>
        <taxon>Papilionoidea</taxon>
        <taxon>Pieridae</taxon>
        <taxon>Pierinae</taxon>
        <taxon>Leptosia</taxon>
    </lineage>
</organism>
<evidence type="ECO:0000313" key="3">
    <source>
        <dbReference type="Proteomes" id="UP001497472"/>
    </source>
</evidence>